<feature type="coiled-coil region" evidence="1">
    <location>
        <begin position="33"/>
        <end position="60"/>
    </location>
</feature>
<protein>
    <submittedName>
        <fullName evidence="3">Uncharacterized protein</fullName>
    </submittedName>
</protein>
<dbReference type="RefSeq" id="WP_105055906.1">
    <property type="nucleotide sequence ID" value="NZ_CAWNRT010000002.1"/>
</dbReference>
<proteinExistence type="predicted"/>
<keyword evidence="2" id="KW-0472">Membrane</keyword>
<keyword evidence="1" id="KW-0175">Coiled coil</keyword>
<evidence type="ECO:0000313" key="3">
    <source>
        <dbReference type="EMBL" id="PQJ84449.1"/>
    </source>
</evidence>
<dbReference type="Proteomes" id="UP000239263">
    <property type="component" value="Unassembled WGS sequence"/>
</dbReference>
<feature type="transmembrane region" description="Helical" evidence="2">
    <location>
        <begin position="6"/>
        <end position="24"/>
    </location>
</feature>
<name>A0A2S7X371_9GAMM</name>
<evidence type="ECO:0000256" key="2">
    <source>
        <dbReference type="SAM" id="Phobius"/>
    </source>
</evidence>
<keyword evidence="2" id="KW-1133">Transmembrane helix</keyword>
<organism evidence="3 4">
    <name type="scientific">Aliivibrio sifiae</name>
    <dbReference type="NCBI Taxonomy" id="566293"/>
    <lineage>
        <taxon>Bacteria</taxon>
        <taxon>Pseudomonadati</taxon>
        <taxon>Pseudomonadota</taxon>
        <taxon>Gammaproteobacteria</taxon>
        <taxon>Vibrionales</taxon>
        <taxon>Vibrionaceae</taxon>
        <taxon>Aliivibrio</taxon>
    </lineage>
</organism>
<reference evidence="3 4" key="1">
    <citation type="submission" date="2016-12" db="EMBL/GenBank/DDBJ databases">
        <title>Diversity of luminous bacteria.</title>
        <authorList>
            <person name="Yoshizawa S."/>
            <person name="Kogure K."/>
        </authorList>
    </citation>
    <scope>NUCLEOTIDE SEQUENCE [LARGE SCALE GENOMIC DNA]</scope>
    <source>
        <strain evidence="3 4">ATCC 33715</strain>
    </source>
</reference>
<accession>A0A2S7X371</accession>
<keyword evidence="2" id="KW-0812">Transmembrane</keyword>
<dbReference type="OrthoDB" id="5918901at2"/>
<evidence type="ECO:0000313" key="4">
    <source>
        <dbReference type="Proteomes" id="UP000239263"/>
    </source>
</evidence>
<evidence type="ECO:0000256" key="1">
    <source>
        <dbReference type="SAM" id="Coils"/>
    </source>
</evidence>
<comment type="caution">
    <text evidence="3">The sequence shown here is derived from an EMBL/GenBank/DDBJ whole genome shotgun (WGS) entry which is preliminary data.</text>
</comment>
<gene>
    <name evidence="3" type="ORF">BTO22_13005</name>
</gene>
<sequence length="198" mass="23170">MLQEVVFQFGGFSVFLVGLSAWLGKIWATRIQQNEATKLKEDLESKLNHLKASLESKTHISKLQYEYEFERYIKLWTLANSFPNDIDRSKEHYCEPVSFLDNTLDMLEKRHREFVDYSNGQYPFIYEDVFNSCIICCRSINELRHKLNDLHAKAKSSKIEKADIYRELDLFCINYVQLGQQVAVSIKKRNSSLLVVGD</sequence>
<dbReference type="EMBL" id="MSCO01000002">
    <property type="protein sequence ID" value="PQJ84449.1"/>
    <property type="molecule type" value="Genomic_DNA"/>
</dbReference>
<dbReference type="AlphaFoldDB" id="A0A2S7X371"/>